<sequence length="188" mass="21412">MTLKPPVSTHFKKTYERAFKYEPKEGHKDSNNNNKLKTDTTIKPKIIQALNKFGLDDAEAEAYIQGYNVKASSNDNDRKKDGSKTAARFALAKIAAAEQYAKGSPGDVPVSPSANKNAGYAMTFGIFWNNLFSVYFLYLMDAHLSNFFMYTDMDERSLMKSINSLKLQICIKHYDVDSIQFFKDFRQL</sequence>
<evidence type="ECO:0000256" key="1">
    <source>
        <dbReference type="SAM" id="Phobius"/>
    </source>
</evidence>
<dbReference type="EMBL" id="JALLKP010000001">
    <property type="protein sequence ID" value="KAK2197777.1"/>
    <property type="molecule type" value="Genomic_DNA"/>
</dbReference>
<comment type="caution">
    <text evidence="2">The sequence shown here is derived from an EMBL/GenBank/DDBJ whole genome shotgun (WGS) entry which is preliminary data.</text>
</comment>
<dbReference type="GeneID" id="94335078"/>
<accession>A0AAD9PNR0</accession>
<dbReference type="AlphaFoldDB" id="A0AAD9PNR0"/>
<protein>
    <submittedName>
        <fullName evidence="2">Uncharacterized protein</fullName>
    </submittedName>
</protein>
<keyword evidence="3" id="KW-1185">Reference proteome</keyword>
<dbReference type="Proteomes" id="UP001214638">
    <property type="component" value="Unassembled WGS sequence"/>
</dbReference>
<keyword evidence="1" id="KW-1133">Transmembrane helix</keyword>
<reference evidence="2" key="1">
    <citation type="journal article" date="2023" name="Nat. Microbiol.">
        <title>Babesia duncani multi-omics identifies virulence factors and drug targets.</title>
        <authorList>
            <person name="Singh P."/>
            <person name="Lonardi S."/>
            <person name="Liang Q."/>
            <person name="Vydyam P."/>
            <person name="Khabirova E."/>
            <person name="Fang T."/>
            <person name="Gihaz S."/>
            <person name="Thekkiniath J."/>
            <person name="Munshi M."/>
            <person name="Abel S."/>
            <person name="Ciampossin L."/>
            <person name="Batugedara G."/>
            <person name="Gupta M."/>
            <person name="Lu X.M."/>
            <person name="Lenz T."/>
            <person name="Chakravarty S."/>
            <person name="Cornillot E."/>
            <person name="Hu Y."/>
            <person name="Ma W."/>
            <person name="Gonzalez L.M."/>
            <person name="Sanchez S."/>
            <person name="Estrada K."/>
            <person name="Sanchez-Flores A."/>
            <person name="Montero E."/>
            <person name="Harb O.S."/>
            <person name="Le Roch K.G."/>
            <person name="Mamoun C.B."/>
        </authorList>
    </citation>
    <scope>NUCLEOTIDE SEQUENCE</scope>
    <source>
        <strain evidence="2">WA1</strain>
    </source>
</reference>
<dbReference type="KEGG" id="bdw:94335078"/>
<dbReference type="RefSeq" id="XP_067804619.1">
    <property type="nucleotide sequence ID" value="XM_067945828.1"/>
</dbReference>
<proteinExistence type="predicted"/>
<name>A0AAD9PNR0_9APIC</name>
<keyword evidence="1" id="KW-0812">Transmembrane</keyword>
<evidence type="ECO:0000313" key="3">
    <source>
        <dbReference type="Proteomes" id="UP001214638"/>
    </source>
</evidence>
<gene>
    <name evidence="2" type="ORF">BdWA1_000780</name>
</gene>
<keyword evidence="1" id="KW-0472">Membrane</keyword>
<feature type="transmembrane region" description="Helical" evidence="1">
    <location>
        <begin position="118"/>
        <end position="139"/>
    </location>
</feature>
<organism evidence="2 3">
    <name type="scientific">Babesia duncani</name>
    <dbReference type="NCBI Taxonomy" id="323732"/>
    <lineage>
        <taxon>Eukaryota</taxon>
        <taxon>Sar</taxon>
        <taxon>Alveolata</taxon>
        <taxon>Apicomplexa</taxon>
        <taxon>Aconoidasida</taxon>
        <taxon>Piroplasmida</taxon>
        <taxon>Babesiidae</taxon>
        <taxon>Babesia</taxon>
    </lineage>
</organism>
<evidence type="ECO:0000313" key="2">
    <source>
        <dbReference type="EMBL" id="KAK2197777.1"/>
    </source>
</evidence>